<dbReference type="Pfam" id="PF00172">
    <property type="entry name" value="Zn_clus"/>
    <property type="match status" value="1"/>
</dbReference>
<evidence type="ECO:0000256" key="2">
    <source>
        <dbReference type="ARBA" id="ARBA00022833"/>
    </source>
</evidence>
<keyword evidence="11" id="KW-1185">Reference proteome</keyword>
<dbReference type="EnsemblFungi" id="MAPG_09501T0">
    <property type="protein sequence ID" value="MAPG_09501T0"/>
    <property type="gene ID" value="MAPG_09501"/>
</dbReference>
<feature type="region of interest" description="Disordered" evidence="7">
    <location>
        <begin position="93"/>
        <end position="136"/>
    </location>
</feature>
<evidence type="ECO:0000256" key="1">
    <source>
        <dbReference type="ARBA" id="ARBA00004123"/>
    </source>
</evidence>
<dbReference type="CDD" id="cd00067">
    <property type="entry name" value="GAL4"/>
    <property type="match status" value="1"/>
</dbReference>
<dbReference type="STRING" id="644358.A0A0C4EA43"/>
<gene>
    <name evidence="9" type="ORF">MAPG_09501</name>
</gene>
<reference evidence="10" key="5">
    <citation type="submission" date="2015-06" db="UniProtKB">
        <authorList>
            <consortium name="EnsemblFungi"/>
        </authorList>
    </citation>
    <scope>IDENTIFICATION</scope>
    <source>
        <strain evidence="10">ATCC 64411</strain>
    </source>
</reference>
<dbReference type="GO" id="GO:0045944">
    <property type="term" value="P:positive regulation of transcription by RNA polymerase II"/>
    <property type="evidence" value="ECO:0007669"/>
    <property type="project" value="TreeGrafter"/>
</dbReference>
<keyword evidence="6" id="KW-0539">Nucleus</keyword>
<dbReference type="PANTHER" id="PTHR37534">
    <property type="entry name" value="TRANSCRIPTIONAL ACTIVATOR PROTEIN UGA3"/>
    <property type="match status" value="1"/>
</dbReference>
<dbReference type="eggNOG" id="ENOG502QU5N">
    <property type="taxonomic scope" value="Eukaryota"/>
</dbReference>
<dbReference type="PROSITE" id="PS00463">
    <property type="entry name" value="ZN2_CY6_FUNGAL_1"/>
    <property type="match status" value="1"/>
</dbReference>
<dbReference type="GO" id="GO:0005634">
    <property type="term" value="C:nucleus"/>
    <property type="evidence" value="ECO:0007669"/>
    <property type="project" value="UniProtKB-SubCell"/>
</dbReference>
<reference evidence="11" key="2">
    <citation type="submission" date="2010-05" db="EMBL/GenBank/DDBJ databases">
        <title>The genome sequence of Magnaporthe poae strain ATCC 64411.</title>
        <authorList>
            <person name="Ma L.-J."/>
            <person name="Dead R."/>
            <person name="Young S."/>
            <person name="Zeng Q."/>
            <person name="Koehrsen M."/>
            <person name="Alvarado L."/>
            <person name="Berlin A."/>
            <person name="Chapman S.B."/>
            <person name="Chen Z."/>
            <person name="Freedman E."/>
            <person name="Gellesch M."/>
            <person name="Goldberg J."/>
            <person name="Griggs A."/>
            <person name="Gujja S."/>
            <person name="Heilman E.R."/>
            <person name="Heiman D."/>
            <person name="Hepburn T."/>
            <person name="Howarth C."/>
            <person name="Jen D."/>
            <person name="Larson L."/>
            <person name="Mehta T."/>
            <person name="Neiman D."/>
            <person name="Pearson M."/>
            <person name="Roberts A."/>
            <person name="Saif S."/>
            <person name="Shea T."/>
            <person name="Shenoy N."/>
            <person name="Sisk P."/>
            <person name="Stolte C."/>
            <person name="Sykes S."/>
            <person name="Walk T."/>
            <person name="White J."/>
            <person name="Yandava C."/>
            <person name="Haas B."/>
            <person name="Nusbaum C."/>
            <person name="Birren B."/>
        </authorList>
    </citation>
    <scope>NUCLEOTIDE SEQUENCE [LARGE SCALE GENOMIC DNA]</scope>
    <source>
        <strain evidence="11">ATCC 64411 / 73-15</strain>
    </source>
</reference>
<feature type="compositionally biased region" description="Basic and acidic residues" evidence="7">
    <location>
        <begin position="115"/>
        <end position="135"/>
    </location>
</feature>
<evidence type="ECO:0000313" key="10">
    <source>
        <dbReference type="EnsemblFungi" id="MAPG_09501T0"/>
    </source>
</evidence>
<dbReference type="EMBL" id="ADBL01002428">
    <property type="status" value="NOT_ANNOTATED_CDS"/>
    <property type="molecule type" value="Genomic_DNA"/>
</dbReference>
<feature type="compositionally biased region" description="Polar residues" evidence="7">
    <location>
        <begin position="105"/>
        <end position="114"/>
    </location>
</feature>
<feature type="domain" description="Zn(2)-C6 fungal-type" evidence="8">
    <location>
        <begin position="210"/>
        <end position="238"/>
    </location>
</feature>
<sequence>MDCQLSVEASDGSFPWSDRRSMDSDDAPAMMLDEAPRWMDSTFSMCSSLHPSARPSHLDRPGQPSPINTSMDMIMVANGGVCDTSCPPSATAPTMIHSASSSSSCDGDTWSNRQGDSDDHSAGESAHEGDAHWEQGSDDILTLPKTEPMDDDDYVCMDDLMEMPLPPIASGEIVTAGIPKVKRPRGRPRKHPLPPSCTANKITKGRSKTGCITCRKRKKKCDEAKPRCMNCEKNAVVCEGYPEKQLWKSGKERAEEARLQTSIPTITMQPIFDGLETLEDRIFWKHYNDHLSSVLTVEGEHRNAFKEMLIPIATRDRGLMHSILSLSSIHLDYDTPYGVSLLKKHPKTSIAALRERSAHHHAQAMDALRNRDPRSSDLSLSATYGQMLCLILEGVAEGRSDTLHRLHLKGYQRLIRESPPQDPAFRAFITEFFQYHIFADELLSQRGDAEAHELYGGLASPPAESLEPPRLLGVVDGLFSQLCGITSIRNRIREKLDAQAETLVDYPSLYKAEEINHAILDWEPTWPRGDSRERVAPLYKQMMWVYLYRSVYPPSSSPPSPAPSVASLSSASSVSEASLPSHSMHYRFQNVAPVGGSTSLARTS</sequence>
<proteinExistence type="predicted"/>
<dbReference type="InterPro" id="IPR021858">
    <property type="entry name" value="Fun_TF"/>
</dbReference>
<reference evidence="9" key="1">
    <citation type="submission" date="2010-05" db="EMBL/GenBank/DDBJ databases">
        <title>The Genome Sequence of Magnaporthe poae strain ATCC 64411.</title>
        <authorList>
            <consortium name="The Broad Institute Genome Sequencing Platform"/>
            <consortium name="Broad Institute Genome Sequencing Center for Infectious Disease"/>
            <person name="Ma L.-J."/>
            <person name="Dead R."/>
            <person name="Young S."/>
            <person name="Zeng Q."/>
            <person name="Koehrsen M."/>
            <person name="Alvarado L."/>
            <person name="Berlin A."/>
            <person name="Chapman S.B."/>
            <person name="Chen Z."/>
            <person name="Freedman E."/>
            <person name="Gellesch M."/>
            <person name="Goldberg J."/>
            <person name="Griggs A."/>
            <person name="Gujja S."/>
            <person name="Heilman E.R."/>
            <person name="Heiman D."/>
            <person name="Hepburn T."/>
            <person name="Howarth C."/>
            <person name="Jen D."/>
            <person name="Larson L."/>
            <person name="Mehta T."/>
            <person name="Neiman D."/>
            <person name="Pearson M."/>
            <person name="Roberts A."/>
            <person name="Saif S."/>
            <person name="Shea T."/>
            <person name="Shenoy N."/>
            <person name="Sisk P."/>
            <person name="Stolte C."/>
            <person name="Sykes S."/>
            <person name="Walk T."/>
            <person name="White J."/>
            <person name="Yandava C."/>
            <person name="Haas B."/>
            <person name="Nusbaum C."/>
            <person name="Birren B."/>
        </authorList>
    </citation>
    <scope>NUCLEOTIDE SEQUENCE</scope>
    <source>
        <strain evidence="9">ATCC 64411</strain>
    </source>
</reference>
<evidence type="ECO:0000256" key="5">
    <source>
        <dbReference type="ARBA" id="ARBA00023163"/>
    </source>
</evidence>
<dbReference type="GO" id="GO:0000981">
    <property type="term" value="F:DNA-binding transcription factor activity, RNA polymerase II-specific"/>
    <property type="evidence" value="ECO:0007669"/>
    <property type="project" value="InterPro"/>
</dbReference>
<keyword evidence="5" id="KW-0804">Transcription</keyword>
<feature type="region of interest" description="Disordered" evidence="7">
    <location>
        <begin position="50"/>
        <end position="69"/>
    </location>
</feature>
<dbReference type="Pfam" id="PF11951">
    <property type="entry name" value="Fungal_trans_2"/>
    <property type="match status" value="1"/>
</dbReference>
<evidence type="ECO:0000259" key="8">
    <source>
        <dbReference type="PROSITE" id="PS50048"/>
    </source>
</evidence>
<accession>A0A0C4EA43</accession>
<organism evidence="10 11">
    <name type="scientific">Magnaporthiopsis poae (strain ATCC 64411 / 73-15)</name>
    <name type="common">Kentucky bluegrass fungus</name>
    <name type="synonym">Magnaporthe poae</name>
    <dbReference type="NCBI Taxonomy" id="644358"/>
    <lineage>
        <taxon>Eukaryota</taxon>
        <taxon>Fungi</taxon>
        <taxon>Dikarya</taxon>
        <taxon>Ascomycota</taxon>
        <taxon>Pezizomycotina</taxon>
        <taxon>Sordariomycetes</taxon>
        <taxon>Sordariomycetidae</taxon>
        <taxon>Magnaporthales</taxon>
        <taxon>Magnaporthaceae</taxon>
        <taxon>Magnaporthiopsis</taxon>
    </lineage>
</organism>
<reference evidence="10" key="4">
    <citation type="journal article" date="2015" name="G3 (Bethesda)">
        <title>Genome sequences of three phytopathogenic species of the Magnaporthaceae family of fungi.</title>
        <authorList>
            <person name="Okagaki L.H."/>
            <person name="Nunes C.C."/>
            <person name="Sailsbery J."/>
            <person name="Clay B."/>
            <person name="Brown D."/>
            <person name="John T."/>
            <person name="Oh Y."/>
            <person name="Young N."/>
            <person name="Fitzgerald M."/>
            <person name="Haas B.J."/>
            <person name="Zeng Q."/>
            <person name="Young S."/>
            <person name="Adiconis X."/>
            <person name="Fan L."/>
            <person name="Levin J.Z."/>
            <person name="Mitchell T.K."/>
            <person name="Okubara P.A."/>
            <person name="Farman M.L."/>
            <person name="Kohn L.M."/>
            <person name="Birren B."/>
            <person name="Ma L.-J."/>
            <person name="Dean R.A."/>
        </authorList>
    </citation>
    <scope>NUCLEOTIDE SEQUENCE</scope>
    <source>
        <strain evidence="10">ATCC 64411 / 73-15</strain>
    </source>
</reference>
<name>A0A0C4EA43_MAGP6</name>
<dbReference type="InterPro" id="IPR036864">
    <property type="entry name" value="Zn2-C6_fun-type_DNA-bd_sf"/>
</dbReference>
<dbReference type="EMBL" id="GL876976">
    <property type="protein sequence ID" value="KLU90976.1"/>
    <property type="molecule type" value="Genomic_DNA"/>
</dbReference>
<dbReference type="SMART" id="SM00066">
    <property type="entry name" value="GAL4"/>
    <property type="match status" value="1"/>
</dbReference>
<keyword evidence="4" id="KW-0238">DNA-binding</keyword>
<dbReference type="AlphaFoldDB" id="A0A0C4EA43"/>
<feature type="region of interest" description="Disordered" evidence="7">
    <location>
        <begin position="1"/>
        <end position="26"/>
    </location>
</feature>
<comment type="subcellular location">
    <subcellularLocation>
        <location evidence="1">Nucleus</location>
    </subcellularLocation>
</comment>
<evidence type="ECO:0000256" key="7">
    <source>
        <dbReference type="SAM" id="MobiDB-lite"/>
    </source>
</evidence>
<dbReference type="Proteomes" id="UP000011715">
    <property type="component" value="Unassembled WGS sequence"/>
</dbReference>
<evidence type="ECO:0000256" key="6">
    <source>
        <dbReference type="ARBA" id="ARBA00023242"/>
    </source>
</evidence>
<dbReference type="Gene3D" id="4.10.240.10">
    <property type="entry name" value="Zn(2)-C6 fungal-type DNA-binding domain"/>
    <property type="match status" value="1"/>
</dbReference>
<evidence type="ECO:0000256" key="4">
    <source>
        <dbReference type="ARBA" id="ARBA00023125"/>
    </source>
</evidence>
<evidence type="ECO:0000313" key="9">
    <source>
        <dbReference type="EMBL" id="KLU90976.1"/>
    </source>
</evidence>
<keyword evidence="2" id="KW-0862">Zinc</keyword>
<dbReference type="VEuPathDB" id="FungiDB:MAPG_09501"/>
<reference evidence="9" key="3">
    <citation type="submission" date="2011-03" db="EMBL/GenBank/DDBJ databases">
        <title>Annotation of Magnaporthe poae ATCC 64411.</title>
        <authorList>
            <person name="Ma L.-J."/>
            <person name="Dead R."/>
            <person name="Young S.K."/>
            <person name="Zeng Q."/>
            <person name="Gargeya S."/>
            <person name="Fitzgerald M."/>
            <person name="Haas B."/>
            <person name="Abouelleil A."/>
            <person name="Alvarado L."/>
            <person name="Arachchi H.M."/>
            <person name="Berlin A."/>
            <person name="Brown A."/>
            <person name="Chapman S.B."/>
            <person name="Chen Z."/>
            <person name="Dunbar C."/>
            <person name="Freedman E."/>
            <person name="Gearin G."/>
            <person name="Gellesch M."/>
            <person name="Goldberg J."/>
            <person name="Griggs A."/>
            <person name="Gujja S."/>
            <person name="Heiman D."/>
            <person name="Howarth C."/>
            <person name="Larson L."/>
            <person name="Lui A."/>
            <person name="MacDonald P.J.P."/>
            <person name="Mehta T."/>
            <person name="Montmayeur A."/>
            <person name="Murphy C."/>
            <person name="Neiman D."/>
            <person name="Pearson M."/>
            <person name="Priest M."/>
            <person name="Roberts A."/>
            <person name="Saif S."/>
            <person name="Shea T."/>
            <person name="Shenoy N."/>
            <person name="Sisk P."/>
            <person name="Stolte C."/>
            <person name="Sykes S."/>
            <person name="Yandava C."/>
            <person name="Wortman J."/>
            <person name="Nusbaum C."/>
            <person name="Birren B."/>
        </authorList>
    </citation>
    <scope>NUCLEOTIDE SEQUENCE</scope>
    <source>
        <strain evidence="9">ATCC 64411</strain>
    </source>
</reference>
<evidence type="ECO:0000256" key="3">
    <source>
        <dbReference type="ARBA" id="ARBA00023015"/>
    </source>
</evidence>
<keyword evidence="3" id="KW-0805">Transcription regulation</keyword>
<evidence type="ECO:0000313" key="11">
    <source>
        <dbReference type="Proteomes" id="UP000011715"/>
    </source>
</evidence>
<protein>
    <recommendedName>
        <fullName evidence="8">Zn(2)-C6 fungal-type domain-containing protein</fullName>
    </recommendedName>
</protein>
<dbReference type="InterPro" id="IPR001138">
    <property type="entry name" value="Zn2Cys6_DnaBD"/>
</dbReference>
<dbReference type="GO" id="GO:0008270">
    <property type="term" value="F:zinc ion binding"/>
    <property type="evidence" value="ECO:0007669"/>
    <property type="project" value="InterPro"/>
</dbReference>
<dbReference type="PANTHER" id="PTHR37534:SF38">
    <property type="entry name" value="ZN(2)-C6 FUNGAL-TYPE DOMAIN-CONTAINING PROTEIN"/>
    <property type="match status" value="1"/>
</dbReference>
<dbReference type="GO" id="GO:0000976">
    <property type="term" value="F:transcription cis-regulatory region binding"/>
    <property type="evidence" value="ECO:0007669"/>
    <property type="project" value="TreeGrafter"/>
</dbReference>
<dbReference type="PROSITE" id="PS50048">
    <property type="entry name" value="ZN2_CY6_FUNGAL_2"/>
    <property type="match status" value="1"/>
</dbReference>
<dbReference type="OrthoDB" id="5333823at2759"/>
<dbReference type="SUPFAM" id="SSF57701">
    <property type="entry name" value="Zn2/Cys6 DNA-binding domain"/>
    <property type="match status" value="1"/>
</dbReference>